<dbReference type="GO" id="GO:0006412">
    <property type="term" value="P:translation"/>
    <property type="evidence" value="ECO:0007669"/>
    <property type="project" value="InterPro"/>
</dbReference>
<dbReference type="Pfam" id="PF00318">
    <property type="entry name" value="Ribosomal_S2"/>
    <property type="match status" value="1"/>
</dbReference>
<dbReference type="PANTHER" id="PTHR12534:SF1">
    <property type="entry name" value="SMALL RIBOSOMAL SUBUNIT PROTEIN US2M"/>
    <property type="match status" value="1"/>
</dbReference>
<dbReference type="InterPro" id="IPR023591">
    <property type="entry name" value="Ribosomal_uS2_flav_dom_sf"/>
</dbReference>
<proteinExistence type="inferred from homology"/>
<comment type="similarity">
    <text evidence="1">Belongs to the universal ribosomal protein uS2 family.</text>
</comment>
<dbReference type="PANTHER" id="PTHR12534">
    <property type="entry name" value="30S RIBOSOMAL PROTEIN S2 PROKARYOTIC AND ORGANELLAR"/>
    <property type="match status" value="1"/>
</dbReference>
<dbReference type="GO" id="GO:0015935">
    <property type="term" value="C:small ribosomal subunit"/>
    <property type="evidence" value="ECO:0007669"/>
    <property type="project" value="InterPro"/>
</dbReference>
<reference evidence="2 4" key="1">
    <citation type="journal article" date="2017" name="Nature">
        <title>The sunflower genome provides insights into oil metabolism, flowering and Asterid evolution.</title>
        <authorList>
            <person name="Badouin H."/>
            <person name="Gouzy J."/>
            <person name="Grassa C.J."/>
            <person name="Murat F."/>
            <person name="Staton S.E."/>
            <person name="Cottret L."/>
            <person name="Lelandais-Briere C."/>
            <person name="Owens G.L."/>
            <person name="Carrere S."/>
            <person name="Mayjonade B."/>
            <person name="Legrand L."/>
            <person name="Gill N."/>
            <person name="Kane N.C."/>
            <person name="Bowers J.E."/>
            <person name="Hubner S."/>
            <person name="Bellec A."/>
            <person name="Berard A."/>
            <person name="Berges H."/>
            <person name="Blanchet N."/>
            <person name="Boniface M.C."/>
            <person name="Brunel D."/>
            <person name="Catrice O."/>
            <person name="Chaidir N."/>
            <person name="Claudel C."/>
            <person name="Donnadieu C."/>
            <person name="Faraut T."/>
            <person name="Fievet G."/>
            <person name="Helmstetter N."/>
            <person name="King M."/>
            <person name="Knapp S.J."/>
            <person name="Lai Z."/>
            <person name="Le Paslier M.C."/>
            <person name="Lippi Y."/>
            <person name="Lorenzon L."/>
            <person name="Mandel J.R."/>
            <person name="Marage G."/>
            <person name="Marchand G."/>
            <person name="Marquand E."/>
            <person name="Bret-Mestries E."/>
            <person name="Morien E."/>
            <person name="Nambeesan S."/>
            <person name="Nguyen T."/>
            <person name="Pegot-Espagnet P."/>
            <person name="Pouilly N."/>
            <person name="Raftis F."/>
            <person name="Sallet E."/>
            <person name="Schiex T."/>
            <person name="Thomas J."/>
            <person name="Vandecasteele C."/>
            <person name="Vares D."/>
            <person name="Vear F."/>
            <person name="Vautrin S."/>
            <person name="Crespi M."/>
            <person name="Mangin B."/>
            <person name="Burke J.M."/>
            <person name="Salse J."/>
            <person name="Munos S."/>
            <person name="Vincourt P."/>
            <person name="Rieseberg L.H."/>
            <person name="Langlade N.B."/>
        </authorList>
    </citation>
    <scope>NUCLEOTIDE SEQUENCE [LARGE SCALE GENOMIC DNA]</scope>
    <source>
        <strain evidence="4">cv. SF193</strain>
        <tissue evidence="2">Leaves</tissue>
    </source>
</reference>
<evidence type="ECO:0000256" key="1">
    <source>
        <dbReference type="ARBA" id="ARBA00006242"/>
    </source>
</evidence>
<dbReference type="Gramene" id="mRNA:HanXRQr2_Chr09g0376381">
    <property type="protein sequence ID" value="mRNA:HanXRQr2_Chr09g0376381"/>
    <property type="gene ID" value="HanXRQr2_Chr09g0376381"/>
</dbReference>
<dbReference type="InParanoid" id="A0A251RWK1"/>
<organism evidence="3 4">
    <name type="scientific">Helianthus annuus</name>
    <name type="common">Common sunflower</name>
    <dbReference type="NCBI Taxonomy" id="4232"/>
    <lineage>
        <taxon>Eukaryota</taxon>
        <taxon>Viridiplantae</taxon>
        <taxon>Streptophyta</taxon>
        <taxon>Embryophyta</taxon>
        <taxon>Tracheophyta</taxon>
        <taxon>Spermatophyta</taxon>
        <taxon>Magnoliopsida</taxon>
        <taxon>eudicotyledons</taxon>
        <taxon>Gunneridae</taxon>
        <taxon>Pentapetalae</taxon>
        <taxon>asterids</taxon>
        <taxon>campanulids</taxon>
        <taxon>Asterales</taxon>
        <taxon>Asteraceae</taxon>
        <taxon>Asteroideae</taxon>
        <taxon>Heliantheae alliance</taxon>
        <taxon>Heliantheae</taxon>
        <taxon>Helianthus</taxon>
    </lineage>
</organism>
<dbReference type="Gene3D" id="3.40.50.10490">
    <property type="entry name" value="Glucose-6-phosphate isomerase like protein, domain 1"/>
    <property type="match status" value="1"/>
</dbReference>
<reference evidence="3" key="2">
    <citation type="submission" date="2017-02" db="EMBL/GenBank/DDBJ databases">
        <title>Sunflower complete genome.</title>
        <authorList>
            <person name="Langlade N."/>
            <person name="Munos S."/>
        </authorList>
    </citation>
    <scope>NUCLEOTIDE SEQUENCE [LARGE SCALE GENOMIC DNA]</scope>
    <source>
        <tissue evidence="3">Leaves</tissue>
    </source>
</reference>
<accession>A0A251RWK1</accession>
<evidence type="ECO:0000313" key="2">
    <source>
        <dbReference type="EMBL" id="KAF5789875.1"/>
    </source>
</evidence>
<evidence type="ECO:0000313" key="3">
    <source>
        <dbReference type="EMBL" id="OTF90622.1"/>
    </source>
</evidence>
<dbReference type="InterPro" id="IPR001865">
    <property type="entry name" value="Ribosomal_uS2"/>
</dbReference>
<dbReference type="AlphaFoldDB" id="A0A251RWK1"/>
<dbReference type="SUPFAM" id="SSF52313">
    <property type="entry name" value="Ribosomal protein S2"/>
    <property type="match status" value="1"/>
</dbReference>
<name>A0A251RWK1_HELAN</name>
<sequence>MCFFKTLVKFRSRNQKFNLTSVHRPDCVVIFDTERKSFVILEASRLQIPIVGLVDPSMPLVTFKKITYPVPANDSVQFMYLFCNLITKTIQYEQKKLAGAKGNVVKEVEPKIGAATLLAGTIKIDGVNDELTVLQYEGLSPAFDGNCVICFT</sequence>
<keyword evidence="4" id="KW-1185">Reference proteome</keyword>
<gene>
    <name evidence="3" type="ORF">HannXRQ_Chr16g0501591</name>
    <name evidence="2" type="ORF">HanXRQr2_Chr09g0376381</name>
</gene>
<reference evidence="2" key="3">
    <citation type="submission" date="2020-06" db="EMBL/GenBank/DDBJ databases">
        <title>Helianthus annuus Genome sequencing and assembly Release 2.</title>
        <authorList>
            <person name="Gouzy J."/>
            <person name="Langlade N."/>
            <person name="Munos S."/>
        </authorList>
    </citation>
    <scope>NUCLEOTIDE SEQUENCE</scope>
    <source>
        <tissue evidence="2">Leaves</tissue>
    </source>
</reference>
<dbReference type="GO" id="GO:0003735">
    <property type="term" value="F:structural constituent of ribosome"/>
    <property type="evidence" value="ECO:0007669"/>
    <property type="project" value="InterPro"/>
</dbReference>
<dbReference type="PRINTS" id="PR00395">
    <property type="entry name" value="RIBOSOMALS2"/>
</dbReference>
<protein>
    <submittedName>
        <fullName evidence="2 3">Ribosomal protein S2</fullName>
    </submittedName>
</protein>
<dbReference type="InterPro" id="IPR005706">
    <property type="entry name" value="Ribosomal_uS2_bac/mit/plastid"/>
</dbReference>
<dbReference type="Proteomes" id="UP000215914">
    <property type="component" value="Chromosome 16"/>
</dbReference>
<keyword evidence="3" id="KW-0687">Ribonucleoprotein</keyword>
<dbReference type="EMBL" id="MNCJ02000324">
    <property type="protein sequence ID" value="KAF5789875.1"/>
    <property type="molecule type" value="Genomic_DNA"/>
</dbReference>
<evidence type="ECO:0000313" key="4">
    <source>
        <dbReference type="Proteomes" id="UP000215914"/>
    </source>
</evidence>
<keyword evidence="3" id="KW-0689">Ribosomal protein</keyword>
<dbReference type="EMBL" id="CM007905">
    <property type="protein sequence ID" value="OTF90622.1"/>
    <property type="molecule type" value="Genomic_DNA"/>
</dbReference>
<dbReference type="STRING" id="4232.A0A251RWK1"/>